<dbReference type="Proteomes" id="UP000537729">
    <property type="component" value="Unassembled WGS sequence"/>
</dbReference>
<dbReference type="GO" id="GO:0006260">
    <property type="term" value="P:DNA replication"/>
    <property type="evidence" value="ECO:0007669"/>
    <property type="project" value="UniProtKB-KW"/>
</dbReference>
<dbReference type="InterPro" id="IPR008766">
    <property type="entry name" value="Replication_gene_A-like"/>
</dbReference>
<keyword evidence="6" id="KW-0378">Hydrolase</keyword>
<evidence type="ECO:0000313" key="8">
    <source>
        <dbReference type="EMBL" id="NMY13810.1"/>
    </source>
</evidence>
<evidence type="ECO:0000256" key="3">
    <source>
        <dbReference type="ARBA" id="ARBA00022705"/>
    </source>
</evidence>
<evidence type="ECO:0000256" key="2">
    <source>
        <dbReference type="ARBA" id="ARBA00009260"/>
    </source>
</evidence>
<dbReference type="GO" id="GO:0004519">
    <property type="term" value="F:endonuclease activity"/>
    <property type="evidence" value="ECO:0007669"/>
    <property type="project" value="UniProtKB-KW"/>
</dbReference>
<sequence>MIFIPQRIILKNLTPEFFFAECERQYVFEQAIEKKMAAKEYLENKLNNSSKRKRASLAKEIMNIKDNFNWVTTCSEYRCWKIQHKYALAGDLNDIVKNIEFVFGRIQEQLIIKQRNLKNDESGESIFSRIKNDWDIGYGIKIKDIKGSTIKDKLINIADEKRLKSQIKRIQKQRSELLKLHSGLIGSGRAFEICSDEVVRNREADEASQLDYIMKKSLVNENNKKIPLWKVASTEKQRFAEIFIQVSSLDAYAKQLDYKPLFITFTAPARFHPKPSKGVSSWDGSTPKDSNDYLKGLWNAFRKDIHRHKIEMNGFWAVEPHKDQCFHKHALMYVNKKHYDELVILINKHFRHSENAVRIEEIDAKKSKATSYVMKYLTKSFNLEFELKGGVLNVDKLEISNHKKVRAVQALWSVRRYAMFGVKNTLSLWRELKRKSFLKGKNDVIDKAFAFVDKNDFIGFSIFVNGNLKIMRLYSKIQVFKNDLLGDVFGKRLIGKYIIDLSTKEMIDIKANYKIVDTALLDAAELQ</sequence>
<comment type="function">
    <text evidence="1">Possible endonuclease which induces a single-strand cut and initiates DNA replication.</text>
</comment>
<dbReference type="GO" id="GO:0016787">
    <property type="term" value="F:hydrolase activity"/>
    <property type="evidence" value="ECO:0007669"/>
    <property type="project" value="UniProtKB-KW"/>
</dbReference>
<feature type="domain" description="Replication gene A protein-like" evidence="7">
    <location>
        <begin position="144"/>
        <end position="381"/>
    </location>
</feature>
<name>A0A7Y1ADS0_PSEVE</name>
<evidence type="ECO:0000256" key="4">
    <source>
        <dbReference type="ARBA" id="ARBA00022722"/>
    </source>
</evidence>
<evidence type="ECO:0000313" key="9">
    <source>
        <dbReference type="Proteomes" id="UP000537729"/>
    </source>
</evidence>
<accession>A0A7Y1ADS0</accession>
<comment type="caution">
    <text evidence="8">The sequence shown here is derived from an EMBL/GenBank/DDBJ whole genome shotgun (WGS) entry which is preliminary data.</text>
</comment>
<proteinExistence type="inferred from homology"/>
<dbReference type="AlphaFoldDB" id="A0A7Y1ADS0"/>
<evidence type="ECO:0000256" key="6">
    <source>
        <dbReference type="ARBA" id="ARBA00022801"/>
    </source>
</evidence>
<evidence type="ECO:0000259" key="7">
    <source>
        <dbReference type="Pfam" id="PF05840"/>
    </source>
</evidence>
<keyword evidence="3" id="KW-0235">DNA replication</keyword>
<evidence type="ECO:0000256" key="1">
    <source>
        <dbReference type="ARBA" id="ARBA00003293"/>
    </source>
</evidence>
<keyword evidence="4" id="KW-0540">Nuclease</keyword>
<dbReference type="RefSeq" id="WP_047296348.1">
    <property type="nucleotide sequence ID" value="NZ_JAAQWG010000134.1"/>
</dbReference>
<gene>
    <name evidence="8" type="ORF">HBO38_36520</name>
</gene>
<reference evidence="8 9" key="1">
    <citation type="journal article" date="2020" name="Front. Microbiol.">
        <title>Genetic Organization of the aprX-lipA2 Operon Affects the Proteolytic Potential of Pseudomonas Species in Milk.</title>
        <authorList>
            <person name="Maier C."/>
            <person name="Huptas C."/>
            <person name="von Neubeck M."/>
            <person name="Scherer S."/>
            <person name="Wenning M."/>
            <person name="Lucking G."/>
        </authorList>
    </citation>
    <scope>NUCLEOTIDE SEQUENCE [LARGE SCALE GENOMIC DNA]</scope>
    <source>
        <strain evidence="8 9">DSM 16272</strain>
    </source>
</reference>
<keyword evidence="5 8" id="KW-0255">Endonuclease</keyword>
<dbReference type="Pfam" id="PF05840">
    <property type="entry name" value="Phage_GPA"/>
    <property type="match status" value="1"/>
</dbReference>
<comment type="similarity">
    <text evidence="2">Belongs to the phage GPA family.</text>
</comment>
<protein>
    <submittedName>
        <fullName evidence="8">Replication endonuclease</fullName>
    </submittedName>
</protein>
<evidence type="ECO:0000256" key="5">
    <source>
        <dbReference type="ARBA" id="ARBA00022759"/>
    </source>
</evidence>
<organism evidence="8 9">
    <name type="scientific">Pseudomonas veronii</name>
    <dbReference type="NCBI Taxonomy" id="76761"/>
    <lineage>
        <taxon>Bacteria</taxon>
        <taxon>Pseudomonadati</taxon>
        <taxon>Pseudomonadota</taxon>
        <taxon>Gammaproteobacteria</taxon>
        <taxon>Pseudomonadales</taxon>
        <taxon>Pseudomonadaceae</taxon>
        <taxon>Pseudomonas</taxon>
    </lineage>
</organism>
<dbReference type="EMBL" id="JAAQWG010000134">
    <property type="protein sequence ID" value="NMY13810.1"/>
    <property type="molecule type" value="Genomic_DNA"/>
</dbReference>